<keyword evidence="2" id="KW-1185">Reference proteome</keyword>
<accession>A0A5B7EUP4</accession>
<protein>
    <submittedName>
        <fullName evidence="1">Uncharacterized protein</fullName>
    </submittedName>
</protein>
<evidence type="ECO:0000313" key="1">
    <source>
        <dbReference type="EMBL" id="MPC36898.1"/>
    </source>
</evidence>
<dbReference type="AlphaFoldDB" id="A0A5B7EUP4"/>
<comment type="caution">
    <text evidence="1">The sequence shown here is derived from an EMBL/GenBank/DDBJ whole genome shotgun (WGS) entry which is preliminary data.</text>
</comment>
<dbReference type="EMBL" id="VSRR010003630">
    <property type="protein sequence ID" value="MPC36898.1"/>
    <property type="molecule type" value="Genomic_DNA"/>
</dbReference>
<proteinExistence type="predicted"/>
<evidence type="ECO:0000313" key="2">
    <source>
        <dbReference type="Proteomes" id="UP000324222"/>
    </source>
</evidence>
<gene>
    <name evidence="1" type="ORF">E2C01_030367</name>
</gene>
<sequence>MVVVVVVVVALQVVMLPWNLQVMIITKLELTFMTLRLEARITLESGRGHQLYSEGVSPVRAEHETGGVTSPDIRRRVRIISLLKT</sequence>
<dbReference type="Proteomes" id="UP000324222">
    <property type="component" value="Unassembled WGS sequence"/>
</dbReference>
<organism evidence="1 2">
    <name type="scientific">Portunus trituberculatus</name>
    <name type="common">Swimming crab</name>
    <name type="synonym">Neptunus trituberculatus</name>
    <dbReference type="NCBI Taxonomy" id="210409"/>
    <lineage>
        <taxon>Eukaryota</taxon>
        <taxon>Metazoa</taxon>
        <taxon>Ecdysozoa</taxon>
        <taxon>Arthropoda</taxon>
        <taxon>Crustacea</taxon>
        <taxon>Multicrustacea</taxon>
        <taxon>Malacostraca</taxon>
        <taxon>Eumalacostraca</taxon>
        <taxon>Eucarida</taxon>
        <taxon>Decapoda</taxon>
        <taxon>Pleocyemata</taxon>
        <taxon>Brachyura</taxon>
        <taxon>Eubrachyura</taxon>
        <taxon>Portunoidea</taxon>
        <taxon>Portunidae</taxon>
        <taxon>Portuninae</taxon>
        <taxon>Portunus</taxon>
    </lineage>
</organism>
<reference evidence="1 2" key="1">
    <citation type="submission" date="2019-05" db="EMBL/GenBank/DDBJ databases">
        <title>Another draft genome of Portunus trituberculatus and its Hox gene families provides insights of decapod evolution.</title>
        <authorList>
            <person name="Jeong J.-H."/>
            <person name="Song I."/>
            <person name="Kim S."/>
            <person name="Choi T."/>
            <person name="Kim D."/>
            <person name="Ryu S."/>
            <person name="Kim W."/>
        </authorList>
    </citation>
    <scope>NUCLEOTIDE SEQUENCE [LARGE SCALE GENOMIC DNA]</scope>
    <source>
        <tissue evidence="1">Muscle</tissue>
    </source>
</reference>
<name>A0A5B7EUP4_PORTR</name>